<dbReference type="GO" id="GO:0005764">
    <property type="term" value="C:lysosome"/>
    <property type="evidence" value="ECO:0007669"/>
    <property type="project" value="TreeGrafter"/>
</dbReference>
<dbReference type="InterPro" id="IPR001806">
    <property type="entry name" value="Small_GTPase"/>
</dbReference>
<comment type="similarity">
    <text evidence="1">Belongs to the small GTPase superfamily. Rab family.</text>
</comment>
<dbReference type="PANTHER" id="PTHR47981:SF39">
    <property type="entry name" value="RAS-RELATED PROTEIN RAB"/>
    <property type="match status" value="1"/>
</dbReference>
<dbReference type="GO" id="GO:0003924">
    <property type="term" value="F:GTPase activity"/>
    <property type="evidence" value="ECO:0007669"/>
    <property type="project" value="InterPro"/>
</dbReference>
<sequence>MAMRFDNQCDAEARPSSVFADKKADSVAAGPEADDADEVEATHVEYDDEYTSEDEEEGDGLDGKDFAMFKVLVVGMAKSGKTSLIRRFVHGTFADIYKTTVGADYSDKTIAIDDTLDVCLQIWDIAGQDRFAHLTRRYFAHADAAVIVCDITSEPTIAAVVDWKRELDACCDSSSTPFPVLLVANKCDLLLDVPQALESGVAIQKMVTTTGIEDWFRVSAKSGEKVDEAMDLLVTRMVQRHRAKQANDEYDEAAVDDKPDAVSSRDIIRLDATTLAAPPPTGGRCDCN</sequence>
<evidence type="ECO:0000313" key="5">
    <source>
        <dbReference type="EMBL" id="EQC32109.1"/>
    </source>
</evidence>
<dbReference type="InParanoid" id="T0Q2P9"/>
<proteinExistence type="inferred from homology"/>
<dbReference type="Gene3D" id="3.40.50.300">
    <property type="entry name" value="P-loop containing nucleotide triphosphate hydrolases"/>
    <property type="match status" value="1"/>
</dbReference>
<dbReference type="InterPro" id="IPR027417">
    <property type="entry name" value="P-loop_NTPase"/>
</dbReference>
<gene>
    <name evidence="5" type="ORF">SDRG_10305</name>
</gene>
<organism evidence="5 6">
    <name type="scientific">Saprolegnia diclina (strain VS20)</name>
    <dbReference type="NCBI Taxonomy" id="1156394"/>
    <lineage>
        <taxon>Eukaryota</taxon>
        <taxon>Sar</taxon>
        <taxon>Stramenopiles</taxon>
        <taxon>Oomycota</taxon>
        <taxon>Saprolegniomycetes</taxon>
        <taxon>Saprolegniales</taxon>
        <taxon>Saprolegniaceae</taxon>
        <taxon>Saprolegnia</taxon>
    </lineage>
</organism>
<evidence type="ECO:0000313" key="6">
    <source>
        <dbReference type="Proteomes" id="UP000030762"/>
    </source>
</evidence>
<dbReference type="RefSeq" id="XP_008614511.1">
    <property type="nucleotide sequence ID" value="XM_008616289.1"/>
</dbReference>
<dbReference type="eggNOG" id="KOG4423">
    <property type="taxonomic scope" value="Eukaryota"/>
</dbReference>
<name>T0Q2P9_SAPDV</name>
<dbReference type="PRINTS" id="PR00449">
    <property type="entry name" value="RASTRNSFRMNG"/>
</dbReference>
<dbReference type="PROSITE" id="PS51419">
    <property type="entry name" value="RAB"/>
    <property type="match status" value="1"/>
</dbReference>
<evidence type="ECO:0008006" key="7">
    <source>
        <dbReference type="Google" id="ProtNLM"/>
    </source>
</evidence>
<dbReference type="OrthoDB" id="245989at2759"/>
<keyword evidence="2" id="KW-0547">Nucleotide-binding</keyword>
<evidence type="ECO:0000256" key="3">
    <source>
        <dbReference type="ARBA" id="ARBA00023134"/>
    </source>
</evidence>
<dbReference type="GO" id="GO:0005525">
    <property type="term" value="F:GTP binding"/>
    <property type="evidence" value="ECO:0007669"/>
    <property type="project" value="UniProtKB-KW"/>
</dbReference>
<dbReference type="EMBL" id="JH767165">
    <property type="protein sequence ID" value="EQC32109.1"/>
    <property type="molecule type" value="Genomic_DNA"/>
</dbReference>
<dbReference type="GO" id="GO:0090385">
    <property type="term" value="P:phagosome-lysosome fusion"/>
    <property type="evidence" value="ECO:0007669"/>
    <property type="project" value="TreeGrafter"/>
</dbReference>
<dbReference type="GO" id="GO:0045335">
    <property type="term" value="C:phagocytic vesicle"/>
    <property type="evidence" value="ECO:0007669"/>
    <property type="project" value="TreeGrafter"/>
</dbReference>
<dbReference type="SMART" id="SM00176">
    <property type="entry name" value="RAN"/>
    <property type="match status" value="1"/>
</dbReference>
<dbReference type="Pfam" id="PF00071">
    <property type="entry name" value="Ras"/>
    <property type="match status" value="1"/>
</dbReference>
<dbReference type="VEuPathDB" id="FungiDB:SDRG_10305"/>
<dbReference type="PANTHER" id="PTHR47981">
    <property type="entry name" value="RAB FAMILY"/>
    <property type="match status" value="1"/>
</dbReference>
<dbReference type="FunFam" id="3.40.50.300:FF:001447">
    <property type="entry name" value="Ras-related protein Rab-1B"/>
    <property type="match status" value="1"/>
</dbReference>
<dbReference type="AlphaFoldDB" id="T0Q2P9"/>
<dbReference type="GeneID" id="19951032"/>
<dbReference type="GO" id="GO:0008333">
    <property type="term" value="P:endosome to lysosome transport"/>
    <property type="evidence" value="ECO:0007669"/>
    <property type="project" value="TreeGrafter"/>
</dbReference>
<evidence type="ECO:0000256" key="4">
    <source>
        <dbReference type="SAM" id="MobiDB-lite"/>
    </source>
</evidence>
<dbReference type="OMA" id="THVEYDD"/>
<keyword evidence="3" id="KW-0342">GTP-binding</keyword>
<evidence type="ECO:0000256" key="1">
    <source>
        <dbReference type="ARBA" id="ARBA00006270"/>
    </source>
</evidence>
<dbReference type="SMART" id="SM00173">
    <property type="entry name" value="RAS"/>
    <property type="match status" value="1"/>
</dbReference>
<accession>T0Q2P9</accession>
<dbReference type="SMART" id="SM00174">
    <property type="entry name" value="RHO"/>
    <property type="match status" value="1"/>
</dbReference>
<protein>
    <recommendedName>
        <fullName evidence="7">Rab family, other</fullName>
    </recommendedName>
</protein>
<keyword evidence="6" id="KW-1185">Reference proteome</keyword>
<dbReference type="NCBIfam" id="TIGR00231">
    <property type="entry name" value="small_GTP"/>
    <property type="match status" value="1"/>
</dbReference>
<evidence type="ECO:0000256" key="2">
    <source>
        <dbReference type="ARBA" id="ARBA00022741"/>
    </source>
</evidence>
<dbReference type="STRING" id="1156394.T0Q2P9"/>
<dbReference type="GO" id="GO:0005770">
    <property type="term" value="C:late endosome"/>
    <property type="evidence" value="ECO:0007669"/>
    <property type="project" value="TreeGrafter"/>
</dbReference>
<dbReference type="PROSITE" id="PS51421">
    <property type="entry name" value="RAS"/>
    <property type="match status" value="1"/>
</dbReference>
<dbReference type="SUPFAM" id="SSF52540">
    <property type="entry name" value="P-loop containing nucleoside triphosphate hydrolases"/>
    <property type="match status" value="1"/>
</dbReference>
<feature type="compositionally biased region" description="Acidic residues" evidence="4">
    <location>
        <begin position="46"/>
        <end position="60"/>
    </location>
</feature>
<reference evidence="5 6" key="1">
    <citation type="submission" date="2012-04" db="EMBL/GenBank/DDBJ databases">
        <title>The Genome Sequence of Saprolegnia declina VS20.</title>
        <authorList>
            <consortium name="The Broad Institute Genome Sequencing Platform"/>
            <person name="Russ C."/>
            <person name="Nusbaum C."/>
            <person name="Tyler B."/>
            <person name="van West P."/>
            <person name="Dieguez-Uribeondo J."/>
            <person name="de Bruijn I."/>
            <person name="Tripathy S."/>
            <person name="Jiang R."/>
            <person name="Young S.K."/>
            <person name="Zeng Q."/>
            <person name="Gargeya S."/>
            <person name="Fitzgerald M."/>
            <person name="Haas B."/>
            <person name="Abouelleil A."/>
            <person name="Alvarado L."/>
            <person name="Arachchi H.M."/>
            <person name="Berlin A."/>
            <person name="Chapman S.B."/>
            <person name="Goldberg J."/>
            <person name="Griggs A."/>
            <person name="Gujja S."/>
            <person name="Hansen M."/>
            <person name="Howarth C."/>
            <person name="Imamovic A."/>
            <person name="Larimer J."/>
            <person name="McCowen C."/>
            <person name="Montmayeur A."/>
            <person name="Murphy C."/>
            <person name="Neiman D."/>
            <person name="Pearson M."/>
            <person name="Priest M."/>
            <person name="Roberts A."/>
            <person name="Saif S."/>
            <person name="Shea T."/>
            <person name="Sisk P."/>
            <person name="Sykes S."/>
            <person name="Wortman J."/>
            <person name="Nusbaum C."/>
            <person name="Birren B."/>
        </authorList>
    </citation>
    <scope>NUCLEOTIDE SEQUENCE [LARGE SCALE GENOMIC DNA]</scope>
    <source>
        <strain evidence="5 6">VS20</strain>
    </source>
</reference>
<dbReference type="Proteomes" id="UP000030762">
    <property type="component" value="Unassembled WGS sequence"/>
</dbReference>
<dbReference type="InterPro" id="IPR005225">
    <property type="entry name" value="Small_GTP-bd"/>
</dbReference>
<feature type="region of interest" description="Disordered" evidence="4">
    <location>
        <begin position="1"/>
        <end position="61"/>
    </location>
</feature>
<dbReference type="SMART" id="SM00175">
    <property type="entry name" value="RAB"/>
    <property type="match status" value="1"/>
</dbReference>